<feature type="domain" description="Integrase zinc-binding" evidence="2">
    <location>
        <begin position="13"/>
        <end position="56"/>
    </location>
</feature>
<dbReference type="EMBL" id="JARBHB010000003">
    <property type="protein sequence ID" value="KAJ8889060.1"/>
    <property type="molecule type" value="Genomic_DNA"/>
</dbReference>
<evidence type="ECO:0000259" key="2">
    <source>
        <dbReference type="Pfam" id="PF17921"/>
    </source>
</evidence>
<comment type="caution">
    <text evidence="3">The sequence shown here is derived from an EMBL/GenBank/DDBJ whole genome shotgun (WGS) entry which is preliminary data.</text>
</comment>
<dbReference type="EC" id="2.7.7.49" evidence="1"/>
<gene>
    <name evidence="3" type="ORF">PR048_008554</name>
</gene>
<sequence length="97" mass="10931">MRVRILLEGQVFILQTLHASHQGIVQTNALARSCVWWSDLDKDVEQIVQQCEICQATCHAPPKALNHPLECTKQPWTRLYVGFAGLDQGQVFFVVVG</sequence>
<evidence type="ECO:0000313" key="3">
    <source>
        <dbReference type="EMBL" id="KAJ8889060.1"/>
    </source>
</evidence>
<dbReference type="InterPro" id="IPR041588">
    <property type="entry name" value="Integrase_H2C2"/>
</dbReference>
<proteinExistence type="predicted"/>
<dbReference type="Gene3D" id="1.10.340.70">
    <property type="match status" value="1"/>
</dbReference>
<dbReference type="PANTHER" id="PTHR37984:SF12">
    <property type="entry name" value="RIBONUCLEASE H"/>
    <property type="match status" value="1"/>
</dbReference>
<dbReference type="Pfam" id="PF17921">
    <property type="entry name" value="Integrase_H2C2"/>
    <property type="match status" value="1"/>
</dbReference>
<evidence type="ECO:0000256" key="1">
    <source>
        <dbReference type="ARBA" id="ARBA00012493"/>
    </source>
</evidence>
<dbReference type="PANTHER" id="PTHR37984">
    <property type="entry name" value="PROTEIN CBG26694"/>
    <property type="match status" value="1"/>
</dbReference>
<dbReference type="Proteomes" id="UP001159363">
    <property type="component" value="Chromosome 3"/>
</dbReference>
<reference evidence="3 4" key="1">
    <citation type="submission" date="2023-02" db="EMBL/GenBank/DDBJ databases">
        <title>LHISI_Scaffold_Assembly.</title>
        <authorList>
            <person name="Stuart O.P."/>
            <person name="Cleave R."/>
            <person name="Magrath M.J.L."/>
            <person name="Mikheyev A.S."/>
        </authorList>
    </citation>
    <scope>NUCLEOTIDE SEQUENCE [LARGE SCALE GENOMIC DNA]</scope>
    <source>
        <strain evidence="3">Daus_M_001</strain>
        <tissue evidence="3">Leg muscle</tissue>
    </source>
</reference>
<evidence type="ECO:0000313" key="4">
    <source>
        <dbReference type="Proteomes" id="UP001159363"/>
    </source>
</evidence>
<dbReference type="InterPro" id="IPR050951">
    <property type="entry name" value="Retrovirus_Pol_polyprotein"/>
</dbReference>
<organism evidence="3 4">
    <name type="scientific">Dryococelus australis</name>
    <dbReference type="NCBI Taxonomy" id="614101"/>
    <lineage>
        <taxon>Eukaryota</taxon>
        <taxon>Metazoa</taxon>
        <taxon>Ecdysozoa</taxon>
        <taxon>Arthropoda</taxon>
        <taxon>Hexapoda</taxon>
        <taxon>Insecta</taxon>
        <taxon>Pterygota</taxon>
        <taxon>Neoptera</taxon>
        <taxon>Polyneoptera</taxon>
        <taxon>Phasmatodea</taxon>
        <taxon>Verophasmatodea</taxon>
        <taxon>Anareolatae</taxon>
        <taxon>Phasmatidae</taxon>
        <taxon>Eurycanthinae</taxon>
        <taxon>Dryococelus</taxon>
    </lineage>
</organism>
<name>A0ABQ9HYD2_9NEOP</name>
<keyword evidence="4" id="KW-1185">Reference proteome</keyword>
<accession>A0ABQ9HYD2</accession>
<protein>
    <recommendedName>
        <fullName evidence="1">RNA-directed DNA polymerase</fullName>
        <ecNumber evidence="1">2.7.7.49</ecNumber>
    </recommendedName>
</protein>